<dbReference type="Proteomes" id="UP000294325">
    <property type="component" value="Chromosome"/>
</dbReference>
<dbReference type="AlphaFoldDB" id="A0A4P7BTR9"/>
<evidence type="ECO:0008006" key="3">
    <source>
        <dbReference type="Google" id="ProtNLM"/>
    </source>
</evidence>
<dbReference type="RefSeq" id="WP_134356294.1">
    <property type="nucleotide sequence ID" value="NZ_CP038033.1"/>
</dbReference>
<keyword evidence="2" id="KW-1185">Reference proteome</keyword>
<accession>A0A4P7BTR9</accession>
<dbReference type="OrthoDB" id="9814432at2"/>
<name>A0A4P7BTR9_9GAMM</name>
<gene>
    <name evidence="1" type="ORF">E3U44_01225</name>
</gene>
<evidence type="ECO:0000313" key="2">
    <source>
        <dbReference type="Proteomes" id="UP000294325"/>
    </source>
</evidence>
<dbReference type="InterPro" id="IPR049708">
    <property type="entry name" value="PP0621-like"/>
</dbReference>
<organism evidence="1 2">
    <name type="scientific">Nitrosococcus wardiae</name>
    <dbReference type="NCBI Taxonomy" id="1814290"/>
    <lineage>
        <taxon>Bacteria</taxon>
        <taxon>Pseudomonadati</taxon>
        <taxon>Pseudomonadota</taxon>
        <taxon>Gammaproteobacteria</taxon>
        <taxon>Chromatiales</taxon>
        <taxon>Chromatiaceae</taxon>
        <taxon>Nitrosococcus</taxon>
    </lineage>
</organism>
<proteinExistence type="predicted"/>
<dbReference type="KEGG" id="nwr:E3U44_01225"/>
<dbReference type="NCBIfam" id="NF041023">
    <property type="entry name" value="PP0621_fam"/>
    <property type="match status" value="1"/>
</dbReference>
<reference evidence="1 2" key="1">
    <citation type="submission" date="2019-03" db="EMBL/GenBank/DDBJ databases">
        <title>The genome sequence of Nitrosococcus wardiae strain D1FHST reveals the archetypal metabolic capacity of ammonia-oxidizing Gammaproteobacteria.</title>
        <authorList>
            <person name="Wang L."/>
            <person name="Lim C.K."/>
            <person name="Hanson T.E."/>
            <person name="Dang H."/>
            <person name="Klotz M.G."/>
        </authorList>
    </citation>
    <scope>NUCLEOTIDE SEQUENCE [LARGE SCALE GENOMIC DNA]</scope>
    <source>
        <strain evidence="1 2">D1FHS</strain>
    </source>
</reference>
<protein>
    <recommendedName>
        <fullName evidence="3">Preprotein translocase subunit YajC</fullName>
    </recommendedName>
</protein>
<evidence type="ECO:0000313" key="1">
    <source>
        <dbReference type="EMBL" id="QBQ53278.1"/>
    </source>
</evidence>
<dbReference type="EMBL" id="CP038033">
    <property type="protein sequence ID" value="QBQ53278.1"/>
    <property type="molecule type" value="Genomic_DNA"/>
</dbReference>
<sequence>MRLLLFVLIVLFAYLFLRKLLKDYQSGRKTQETDPRHMVRCAYCGVFLPEGEALTEDRNNFCCREHRELAKRDKN</sequence>